<accession>A0A4U5R0W3</accession>
<proteinExistence type="predicted"/>
<dbReference type="PANTHER" id="PTHR46622:SF1">
    <property type="entry name" value="DNA-DEPENDENT METALLOPROTEASE WSS1"/>
    <property type="match status" value="1"/>
</dbReference>
<reference evidence="7" key="1">
    <citation type="submission" date="2018-10" db="EMBL/GenBank/DDBJ databases">
        <title>Population genomic analysis revealed the cold adaptation of white poplar.</title>
        <authorList>
            <person name="Liu Y.-J."/>
        </authorList>
    </citation>
    <scope>NUCLEOTIDE SEQUENCE [LARGE SCALE GENOMIC DNA]</scope>
    <source>
        <strain evidence="7">PAL-ZL1</strain>
    </source>
</reference>
<evidence type="ECO:0000256" key="4">
    <source>
        <dbReference type="PROSITE-ProRule" id="PRU00322"/>
    </source>
</evidence>
<feature type="compositionally biased region" description="Polar residues" evidence="5">
    <location>
        <begin position="172"/>
        <end position="184"/>
    </location>
</feature>
<dbReference type="InterPro" id="IPR013536">
    <property type="entry name" value="WLM_dom"/>
</dbReference>
<keyword evidence="1" id="KW-0479">Metal-binding</keyword>
<dbReference type="InterPro" id="IPR036443">
    <property type="entry name" value="Znf_RanBP2_sf"/>
</dbReference>
<keyword evidence="2 4" id="KW-0863">Zinc-finger</keyword>
<dbReference type="PROSITE" id="PS01358">
    <property type="entry name" value="ZF_RANBP2_1"/>
    <property type="match status" value="1"/>
</dbReference>
<dbReference type="SMART" id="SM00547">
    <property type="entry name" value="ZnF_RBZ"/>
    <property type="match status" value="1"/>
</dbReference>
<dbReference type="PANTHER" id="PTHR46622">
    <property type="entry name" value="DNA-DEPENDENT METALLOPROTEASE WSS1"/>
    <property type="match status" value="1"/>
</dbReference>
<evidence type="ECO:0000259" key="6">
    <source>
        <dbReference type="PROSITE" id="PS50199"/>
    </source>
</evidence>
<keyword evidence="3" id="KW-0862">Zinc</keyword>
<dbReference type="InterPro" id="IPR001876">
    <property type="entry name" value="Znf_RanBP2"/>
</dbReference>
<protein>
    <recommendedName>
        <fullName evidence="6">RanBP2-type domain-containing protein</fullName>
    </recommendedName>
</protein>
<name>A0A4U5R0W3_POPAL</name>
<dbReference type="Gene3D" id="2.30.30.380">
    <property type="entry name" value="Zn-finger domain of Sec23/24"/>
    <property type="match status" value="1"/>
</dbReference>
<dbReference type="GO" id="GO:0008270">
    <property type="term" value="F:zinc ion binding"/>
    <property type="evidence" value="ECO:0007669"/>
    <property type="project" value="UniProtKB-KW"/>
</dbReference>
<dbReference type="Pfam" id="PF08325">
    <property type="entry name" value="WLM"/>
    <property type="match status" value="2"/>
</dbReference>
<comment type="caution">
    <text evidence="7">The sequence shown here is derived from an EMBL/GenBank/DDBJ whole genome shotgun (WGS) entry which is preliminary data.</text>
</comment>
<dbReference type="AlphaFoldDB" id="A0A4U5R0W3"/>
<dbReference type="STRING" id="43335.A0A4U5R0W3"/>
<dbReference type="EMBL" id="RCHU01000045">
    <property type="protein sequence ID" value="TKS17178.1"/>
    <property type="molecule type" value="Genomic_DNA"/>
</dbReference>
<dbReference type="SUPFAM" id="SSF90209">
    <property type="entry name" value="Ran binding protein zinc finger-like"/>
    <property type="match status" value="1"/>
</dbReference>
<feature type="compositionally biased region" description="Low complexity" evidence="5">
    <location>
        <begin position="159"/>
        <end position="171"/>
    </location>
</feature>
<feature type="region of interest" description="Disordered" evidence="5">
    <location>
        <begin position="147"/>
        <end position="186"/>
    </location>
</feature>
<dbReference type="GO" id="GO:0006281">
    <property type="term" value="P:DNA repair"/>
    <property type="evidence" value="ECO:0007669"/>
    <property type="project" value="TreeGrafter"/>
</dbReference>
<dbReference type="GO" id="GO:0008237">
    <property type="term" value="F:metallopeptidase activity"/>
    <property type="evidence" value="ECO:0007669"/>
    <property type="project" value="TreeGrafter"/>
</dbReference>
<gene>
    <name evidence="7" type="ORF">D5086_0000020090</name>
</gene>
<dbReference type="InterPro" id="IPR053000">
    <property type="entry name" value="WSS1-like_metalloprotease"/>
</dbReference>
<dbReference type="PROSITE" id="PS50199">
    <property type="entry name" value="ZF_RANBP2_2"/>
    <property type="match status" value="1"/>
</dbReference>
<organism evidence="7">
    <name type="scientific">Populus alba</name>
    <name type="common">White poplar</name>
    <dbReference type="NCBI Taxonomy" id="43335"/>
    <lineage>
        <taxon>Eukaryota</taxon>
        <taxon>Viridiplantae</taxon>
        <taxon>Streptophyta</taxon>
        <taxon>Embryophyta</taxon>
        <taxon>Tracheophyta</taxon>
        <taxon>Spermatophyta</taxon>
        <taxon>Magnoliopsida</taxon>
        <taxon>eudicotyledons</taxon>
        <taxon>Gunneridae</taxon>
        <taxon>Pentapetalae</taxon>
        <taxon>rosids</taxon>
        <taxon>fabids</taxon>
        <taxon>Malpighiales</taxon>
        <taxon>Salicaceae</taxon>
        <taxon>Saliceae</taxon>
        <taxon>Populus</taxon>
    </lineage>
</organism>
<evidence type="ECO:0000256" key="3">
    <source>
        <dbReference type="ARBA" id="ARBA00022833"/>
    </source>
</evidence>
<dbReference type="GO" id="GO:0005634">
    <property type="term" value="C:nucleus"/>
    <property type="evidence" value="ECO:0007669"/>
    <property type="project" value="TreeGrafter"/>
</dbReference>
<feature type="domain" description="RanBP2-type" evidence="6">
    <location>
        <begin position="185"/>
        <end position="217"/>
    </location>
</feature>
<evidence type="ECO:0000313" key="7">
    <source>
        <dbReference type="EMBL" id="TKS17178.1"/>
    </source>
</evidence>
<evidence type="ECO:0000256" key="2">
    <source>
        <dbReference type="ARBA" id="ARBA00022771"/>
    </source>
</evidence>
<sequence>MELNDLNKVWEIEPLKMVGEEDAKKVLEKVAKQVQPIMKKRKWKVKVLSEFCGPHNEYGPHNSDFYNLLDEIRKEINFFVMECEELMAKGITGTGQGFGLPGRRLGPKHVGGDNNIKAALSPIQAAAMAAERRLHDDLWCGSKSSDSVTSIEGNVGRPEGSSTSVSSEGISAQTSPMTSMSGQESIGDHPTWQCNTCTLLNQPMALICEACGTQRHKDVAKFKVCYSQPVPGWLLNIFWRPLPVPTTHGHGMDQDSVELVEGFPFLQGRNVIMVASVISYTDPGFKGD</sequence>
<evidence type="ECO:0000256" key="5">
    <source>
        <dbReference type="SAM" id="MobiDB-lite"/>
    </source>
</evidence>
<evidence type="ECO:0000256" key="1">
    <source>
        <dbReference type="ARBA" id="ARBA00022723"/>
    </source>
</evidence>